<name>A0A2J6SUJ2_9HELO</name>
<protein>
    <recommendedName>
        <fullName evidence="3">F-box domain-containing protein</fullName>
    </recommendedName>
</protein>
<dbReference type="STRING" id="1095630.A0A2J6SUJ2"/>
<dbReference type="RefSeq" id="XP_024731348.1">
    <property type="nucleotide sequence ID" value="XM_024870443.1"/>
</dbReference>
<dbReference type="InParanoid" id="A0A2J6SUJ2"/>
<organism evidence="1 2">
    <name type="scientific">Hyaloscypha bicolor E</name>
    <dbReference type="NCBI Taxonomy" id="1095630"/>
    <lineage>
        <taxon>Eukaryota</taxon>
        <taxon>Fungi</taxon>
        <taxon>Dikarya</taxon>
        <taxon>Ascomycota</taxon>
        <taxon>Pezizomycotina</taxon>
        <taxon>Leotiomycetes</taxon>
        <taxon>Helotiales</taxon>
        <taxon>Hyaloscyphaceae</taxon>
        <taxon>Hyaloscypha</taxon>
        <taxon>Hyaloscypha bicolor</taxon>
    </lineage>
</organism>
<dbReference type="EMBL" id="KZ613865">
    <property type="protein sequence ID" value="PMD54444.1"/>
    <property type="molecule type" value="Genomic_DNA"/>
</dbReference>
<accession>A0A2J6SUJ2</accession>
<gene>
    <name evidence="1" type="ORF">K444DRAFT_129418</name>
</gene>
<dbReference type="GeneID" id="36578525"/>
<proteinExistence type="predicted"/>
<evidence type="ECO:0000313" key="1">
    <source>
        <dbReference type="EMBL" id="PMD54444.1"/>
    </source>
</evidence>
<dbReference type="AlphaFoldDB" id="A0A2J6SUJ2"/>
<dbReference type="OrthoDB" id="3800738at2759"/>
<dbReference type="Gene3D" id="1.20.1280.50">
    <property type="match status" value="1"/>
</dbReference>
<evidence type="ECO:0000313" key="2">
    <source>
        <dbReference type="Proteomes" id="UP000235371"/>
    </source>
</evidence>
<dbReference type="InterPro" id="IPR036047">
    <property type="entry name" value="F-box-like_dom_sf"/>
</dbReference>
<keyword evidence="2" id="KW-1185">Reference proteome</keyword>
<evidence type="ECO:0008006" key="3">
    <source>
        <dbReference type="Google" id="ProtNLM"/>
    </source>
</evidence>
<dbReference type="Proteomes" id="UP000235371">
    <property type="component" value="Unassembled WGS sequence"/>
</dbReference>
<sequence length="286" mass="33534">MLTAGDRVLSTPELFICILLELPQQTLLVQAQLVSRTWRNVITTSTQIQQKLFFTPLPPLSKPRKPQQNPLLVPRFRPWFKHKEFKLNECPYRNDFKPTEGWHRYKDLRELEFQWELDAKTAYMRAEASWRKMLIVQPAVCDLRVVSQVGDWLGPERLAALHFEQGLRMGVLWDITMDELSRRRSSEFNVSWYRRPAHEESVGKRRSVDVVCVGCIAPQPQVGHFCAKIWAIERRDEALDAGGRTRDHMINLVVSHKTLRRKPVKETHLLKSLGHEKVDLQFEDEF</sequence>
<reference evidence="1 2" key="1">
    <citation type="submission" date="2016-04" db="EMBL/GenBank/DDBJ databases">
        <title>A degradative enzymes factory behind the ericoid mycorrhizal symbiosis.</title>
        <authorList>
            <consortium name="DOE Joint Genome Institute"/>
            <person name="Martino E."/>
            <person name="Morin E."/>
            <person name="Grelet G."/>
            <person name="Kuo A."/>
            <person name="Kohler A."/>
            <person name="Daghino S."/>
            <person name="Barry K."/>
            <person name="Choi C."/>
            <person name="Cichocki N."/>
            <person name="Clum A."/>
            <person name="Copeland A."/>
            <person name="Hainaut M."/>
            <person name="Haridas S."/>
            <person name="Labutti K."/>
            <person name="Lindquist E."/>
            <person name="Lipzen A."/>
            <person name="Khouja H.-R."/>
            <person name="Murat C."/>
            <person name="Ohm R."/>
            <person name="Olson A."/>
            <person name="Spatafora J."/>
            <person name="Veneault-Fourrey C."/>
            <person name="Henrissat B."/>
            <person name="Grigoriev I."/>
            <person name="Martin F."/>
            <person name="Perotto S."/>
        </authorList>
    </citation>
    <scope>NUCLEOTIDE SEQUENCE [LARGE SCALE GENOMIC DNA]</scope>
    <source>
        <strain evidence="1 2">E</strain>
    </source>
</reference>
<dbReference type="SUPFAM" id="SSF81383">
    <property type="entry name" value="F-box domain"/>
    <property type="match status" value="1"/>
</dbReference>